<gene>
    <name evidence="2" type="ORF">Lnau_2089</name>
</gene>
<dbReference type="Proteomes" id="UP000054725">
    <property type="component" value="Unassembled WGS sequence"/>
</dbReference>
<evidence type="ECO:0000313" key="3">
    <source>
        <dbReference type="Proteomes" id="UP000054725"/>
    </source>
</evidence>
<sequence>MKLILTLVILCFPFSLQASCACTCDLLDRRLCEPGYDLDNPCGTICPSHTPTMPPPRTACPTQKVYIPAKGADVWITLCPDI</sequence>
<dbReference type="OrthoDB" id="5649393at2"/>
<name>A0A0W0WN64_9GAMM</name>
<organism evidence="2 3">
    <name type="scientific">Legionella nautarum</name>
    <dbReference type="NCBI Taxonomy" id="45070"/>
    <lineage>
        <taxon>Bacteria</taxon>
        <taxon>Pseudomonadati</taxon>
        <taxon>Pseudomonadota</taxon>
        <taxon>Gammaproteobacteria</taxon>
        <taxon>Legionellales</taxon>
        <taxon>Legionellaceae</taxon>
        <taxon>Legionella</taxon>
    </lineage>
</organism>
<proteinExistence type="predicted"/>
<reference evidence="2 3" key="1">
    <citation type="submission" date="2015-11" db="EMBL/GenBank/DDBJ databases">
        <title>Genomic analysis of 38 Legionella species identifies large and diverse effector repertoires.</title>
        <authorList>
            <person name="Burstein D."/>
            <person name="Amaro F."/>
            <person name="Zusman T."/>
            <person name="Lifshitz Z."/>
            <person name="Cohen O."/>
            <person name="Gilbert J.A."/>
            <person name="Pupko T."/>
            <person name="Shuman H.A."/>
            <person name="Segal G."/>
        </authorList>
    </citation>
    <scope>NUCLEOTIDE SEQUENCE [LARGE SCALE GENOMIC DNA]</scope>
    <source>
        <strain evidence="2 3">ATCC 49506</strain>
    </source>
</reference>
<accession>A0A0W0WN64</accession>
<evidence type="ECO:0000313" key="2">
    <source>
        <dbReference type="EMBL" id="KTD33797.1"/>
    </source>
</evidence>
<evidence type="ECO:0000256" key="1">
    <source>
        <dbReference type="SAM" id="SignalP"/>
    </source>
</evidence>
<feature type="signal peptide" evidence="1">
    <location>
        <begin position="1"/>
        <end position="20"/>
    </location>
</feature>
<keyword evidence="3" id="KW-1185">Reference proteome</keyword>
<comment type="caution">
    <text evidence="2">The sequence shown here is derived from an EMBL/GenBank/DDBJ whole genome shotgun (WGS) entry which is preliminary data.</text>
</comment>
<keyword evidence="1" id="KW-0732">Signal</keyword>
<feature type="chain" id="PRO_5006915604" evidence="1">
    <location>
        <begin position="21"/>
        <end position="82"/>
    </location>
</feature>
<dbReference type="AlphaFoldDB" id="A0A0W0WN64"/>
<dbReference type="RefSeq" id="WP_133134926.1">
    <property type="nucleotide sequence ID" value="NZ_CAAAIF010000012.1"/>
</dbReference>
<dbReference type="EMBL" id="LNYO01000021">
    <property type="protein sequence ID" value="KTD33797.1"/>
    <property type="molecule type" value="Genomic_DNA"/>
</dbReference>
<protein>
    <submittedName>
        <fullName evidence="2">Uncharacterized protein</fullName>
    </submittedName>
</protein>
<dbReference type="PROSITE" id="PS51257">
    <property type="entry name" value="PROKAR_LIPOPROTEIN"/>
    <property type="match status" value="1"/>
</dbReference>